<proteinExistence type="inferred from homology"/>
<evidence type="ECO:0000256" key="3">
    <source>
        <dbReference type="SAM" id="Phobius"/>
    </source>
</evidence>
<dbReference type="EMBL" id="BDQF01000007">
    <property type="protein sequence ID" value="GAW79890.1"/>
    <property type="molecule type" value="Genomic_DNA"/>
</dbReference>
<dbReference type="PANTHER" id="PTHR16255">
    <property type="entry name" value="REQUIRED FOR MEIOTIC NUCLEAR DIVISION PROTEIN 1 HOMOLOG"/>
    <property type="match status" value="1"/>
</dbReference>
<evidence type="ECO:0000313" key="5">
    <source>
        <dbReference type="EMBL" id="GAW79890.1"/>
    </source>
</evidence>
<dbReference type="Proteomes" id="UP000195521">
    <property type="component" value="Unassembled WGS sequence"/>
</dbReference>
<name>A0A1Y1JCD0_PLAGO</name>
<dbReference type="GeneID" id="39746602"/>
<gene>
    <name evidence="5" type="ORF">PGO_060340</name>
</gene>
<keyword evidence="3" id="KW-1133">Transmembrane helix</keyword>
<evidence type="ECO:0000259" key="4">
    <source>
        <dbReference type="Pfam" id="PF02582"/>
    </source>
</evidence>
<dbReference type="OrthoDB" id="18302at2759"/>
<dbReference type="InterPro" id="IPR003734">
    <property type="entry name" value="DUF155"/>
</dbReference>
<feature type="domain" description="DUF155" evidence="4">
    <location>
        <begin position="458"/>
        <end position="707"/>
    </location>
</feature>
<dbReference type="Pfam" id="PF02582">
    <property type="entry name" value="DUF155"/>
    <property type="match status" value="1"/>
</dbReference>
<comment type="caution">
    <text evidence="5">The sequence shown here is derived from an EMBL/GenBank/DDBJ whole genome shotgun (WGS) entry which is preliminary data.</text>
</comment>
<sequence length="756" mass="89112">MKEHDKYKKMGEEEEELDEEEQERVTHTYDSHNPWKNNFFMESEKNESGKYESGREHFYKRYSSLRGDNEWNVKSNLFSQLHTNMYHSVGSKLRGYSARLSSINKCAVRSCRFSINRHKRTASISSAHLNWSGEEGRTKKHMSDLDQHKEIDSLYDDEEVYRTYERVHNLEMSKFLNNKKKNKKKKKNFQRSYSLLPNTNGKHFTNLSLRKSVFTKHNQLQEEGKIKTEEIPKLNVSLSNYNIKVRSRTLVDISKVGKFHKRHVHTHSNGDAMESSKSITNRNGIDHHIYNTNQNVTQDAGNRSKRNKKEGRKEKRQFSSLSYMRKYNLGDGHKVAAHLTTHVTTHDTTHATTHATTHVTTHVTTHDTTHATPESNGRKLFQVKFLCQAKSYNLKKISQVFSSKKVKHRFHDNNNILCAFLTPEKYTKYFHSVEEMYNIDNLNFQRDITCSNAEYIFFVFKNGSVVIWEMFQNYQKNDVFINKVIIFLNSYSDELWPVYILQQDMIYYYHEEGKDEDIAENEIDERDIQVVRDENEVYLNTDINSWKGSSRENRIGEVQYTEKKRDNFHPLNVSPTNGEEISSSLDSSNSLIRGGVIHLCSRSIEQKLTVSFALSQTIRLDIHEMLMDIAINTLFNISKEIAKNGKCTVSKKKISSMLDIYSSIINVNAVQDFLDIPEYFWNKVQYEHMWFEIYKYLEIPERIKILNKRYNYYKDFLKVIKTEVYNNKTFHTYRIIVLLLFIHVCALIVNDVFFAQ</sequence>
<comment type="similarity">
    <text evidence="1">Belongs to the RMD1/sif2 family.</text>
</comment>
<reference evidence="6" key="1">
    <citation type="submission" date="2017-04" db="EMBL/GenBank/DDBJ databases">
        <title>Plasmodium gonderi genome.</title>
        <authorList>
            <person name="Arisue N."/>
            <person name="Honma H."/>
            <person name="Kawai S."/>
            <person name="Tougan T."/>
            <person name="Tanabe K."/>
            <person name="Horii T."/>
        </authorList>
    </citation>
    <scope>NUCLEOTIDE SEQUENCE [LARGE SCALE GENOMIC DNA]</scope>
    <source>
        <strain evidence="6">ATCC 30045</strain>
    </source>
</reference>
<dbReference type="InterPro" id="IPR051624">
    <property type="entry name" value="RMD1/Sad1-interacting"/>
</dbReference>
<keyword evidence="3" id="KW-0812">Transmembrane</keyword>
<evidence type="ECO:0000313" key="6">
    <source>
        <dbReference type="Proteomes" id="UP000195521"/>
    </source>
</evidence>
<dbReference type="GO" id="GO:0005739">
    <property type="term" value="C:mitochondrion"/>
    <property type="evidence" value="ECO:0007669"/>
    <property type="project" value="UniProtKB-ARBA"/>
</dbReference>
<dbReference type="AlphaFoldDB" id="A0A1Y1JCD0"/>
<feature type="transmembrane region" description="Helical" evidence="3">
    <location>
        <begin position="735"/>
        <end position="755"/>
    </location>
</feature>
<feature type="region of interest" description="Disordered" evidence="2">
    <location>
        <begin position="292"/>
        <end position="318"/>
    </location>
</feature>
<dbReference type="RefSeq" id="XP_028542479.1">
    <property type="nucleotide sequence ID" value="XM_028686678.1"/>
</dbReference>
<organism evidence="5 6">
    <name type="scientific">Plasmodium gonderi</name>
    <dbReference type="NCBI Taxonomy" id="77519"/>
    <lineage>
        <taxon>Eukaryota</taxon>
        <taxon>Sar</taxon>
        <taxon>Alveolata</taxon>
        <taxon>Apicomplexa</taxon>
        <taxon>Aconoidasida</taxon>
        <taxon>Haemosporida</taxon>
        <taxon>Plasmodiidae</taxon>
        <taxon>Plasmodium</taxon>
        <taxon>Plasmodium (Plasmodium)</taxon>
    </lineage>
</organism>
<keyword evidence="6" id="KW-1185">Reference proteome</keyword>
<accession>A0A1Y1JCD0</accession>
<keyword evidence="3" id="KW-0472">Membrane</keyword>
<evidence type="ECO:0000256" key="2">
    <source>
        <dbReference type="SAM" id="MobiDB-lite"/>
    </source>
</evidence>
<evidence type="ECO:0000256" key="1">
    <source>
        <dbReference type="ARBA" id="ARBA00008306"/>
    </source>
</evidence>
<protein>
    <recommendedName>
        <fullName evidence="4">DUF155 domain-containing protein</fullName>
    </recommendedName>
</protein>
<dbReference type="PANTHER" id="PTHR16255:SF1">
    <property type="entry name" value="REQUIRED FOR MEIOTIC NUCLEAR DIVISION PROTEIN 1 HOMOLOG"/>
    <property type="match status" value="1"/>
</dbReference>
<feature type="compositionally biased region" description="Basic and acidic residues" evidence="2">
    <location>
        <begin position="1"/>
        <end position="11"/>
    </location>
</feature>
<feature type="region of interest" description="Disordered" evidence="2">
    <location>
        <begin position="1"/>
        <end position="28"/>
    </location>
</feature>
<feature type="compositionally biased region" description="Acidic residues" evidence="2">
    <location>
        <begin position="12"/>
        <end position="22"/>
    </location>
</feature>